<keyword evidence="3" id="KW-0949">S-adenosyl-L-methionine</keyword>
<dbReference type="Gene3D" id="3.20.20.70">
    <property type="entry name" value="Aldolase class I"/>
    <property type="match status" value="1"/>
</dbReference>
<evidence type="ECO:0000259" key="8">
    <source>
        <dbReference type="PROSITE" id="PS51918"/>
    </source>
</evidence>
<protein>
    <submittedName>
        <fullName evidence="9">Radical SAM protein</fullName>
    </submittedName>
</protein>
<dbReference type="InterPro" id="IPR000385">
    <property type="entry name" value="MoaA_NifB_PqqE_Fe-S-bd_CS"/>
</dbReference>
<dbReference type="InterPro" id="IPR007197">
    <property type="entry name" value="rSAM"/>
</dbReference>
<evidence type="ECO:0000256" key="7">
    <source>
        <dbReference type="ARBA" id="ARBA00023014"/>
    </source>
</evidence>
<dbReference type="SFLD" id="SFLDG01067">
    <property type="entry name" value="SPASM/twitch_domain_containing"/>
    <property type="match status" value="1"/>
</dbReference>
<evidence type="ECO:0000256" key="6">
    <source>
        <dbReference type="ARBA" id="ARBA00023004"/>
    </source>
</evidence>
<dbReference type="InterPro" id="IPR050377">
    <property type="entry name" value="Radical_SAM_PqqE_MftC-like"/>
</dbReference>
<evidence type="ECO:0000256" key="4">
    <source>
        <dbReference type="ARBA" id="ARBA00022723"/>
    </source>
</evidence>
<dbReference type="RefSeq" id="WP_191710660.1">
    <property type="nucleotide sequence ID" value="NZ_JACSPQ010000017.1"/>
</dbReference>
<gene>
    <name evidence="9" type="ORF">H9626_12335</name>
</gene>
<dbReference type="Proteomes" id="UP000616346">
    <property type="component" value="Unassembled WGS sequence"/>
</dbReference>
<organism evidence="9 10">
    <name type="scientific">Phocaeicola faecium</name>
    <dbReference type="NCBI Taxonomy" id="2762213"/>
    <lineage>
        <taxon>Bacteria</taxon>
        <taxon>Pseudomonadati</taxon>
        <taxon>Bacteroidota</taxon>
        <taxon>Bacteroidia</taxon>
        <taxon>Bacteroidales</taxon>
        <taxon>Bacteroidaceae</taxon>
        <taxon>Phocaeicola</taxon>
    </lineage>
</organism>
<dbReference type="PANTHER" id="PTHR11228">
    <property type="entry name" value="RADICAL SAM DOMAIN PROTEIN"/>
    <property type="match status" value="1"/>
</dbReference>
<dbReference type="SFLD" id="SFLDG01386">
    <property type="entry name" value="main_SPASM_domain-containing"/>
    <property type="match status" value="1"/>
</dbReference>
<name>A0ABR8VE12_9BACT</name>
<keyword evidence="10" id="KW-1185">Reference proteome</keyword>
<evidence type="ECO:0000313" key="9">
    <source>
        <dbReference type="EMBL" id="MBD8002989.1"/>
    </source>
</evidence>
<dbReference type="PROSITE" id="PS51918">
    <property type="entry name" value="RADICAL_SAM"/>
    <property type="match status" value="1"/>
</dbReference>
<keyword evidence="2" id="KW-0004">4Fe-4S</keyword>
<accession>A0ABR8VE12</accession>
<dbReference type="InterPro" id="IPR013785">
    <property type="entry name" value="Aldolase_TIM"/>
</dbReference>
<reference evidence="9 10" key="1">
    <citation type="submission" date="2020-08" db="EMBL/GenBank/DDBJ databases">
        <title>A Genomic Blueprint of the Chicken Gut Microbiome.</title>
        <authorList>
            <person name="Gilroy R."/>
            <person name="Ravi A."/>
            <person name="Getino M."/>
            <person name="Pursley I."/>
            <person name="Horton D.L."/>
            <person name="Alikhan N.-F."/>
            <person name="Baker D."/>
            <person name="Gharbi K."/>
            <person name="Hall N."/>
            <person name="Watson M."/>
            <person name="Adriaenssens E.M."/>
            <person name="Foster-Nyarko E."/>
            <person name="Jarju S."/>
            <person name="Secka A."/>
            <person name="Antonio M."/>
            <person name="Oren A."/>
            <person name="Chaudhuri R."/>
            <person name="La Ragione R.M."/>
            <person name="Hildebrand F."/>
            <person name="Pallen M.J."/>
        </authorList>
    </citation>
    <scope>NUCLEOTIDE SEQUENCE [LARGE SCALE GENOMIC DNA]</scope>
    <source>
        <strain evidence="9 10">Sa1YUN3</strain>
    </source>
</reference>
<evidence type="ECO:0000313" key="10">
    <source>
        <dbReference type="Proteomes" id="UP000616346"/>
    </source>
</evidence>
<evidence type="ECO:0000256" key="3">
    <source>
        <dbReference type="ARBA" id="ARBA00022691"/>
    </source>
</evidence>
<keyword evidence="5" id="KW-0560">Oxidoreductase</keyword>
<dbReference type="EMBL" id="JACSPQ010000017">
    <property type="protein sequence ID" value="MBD8002989.1"/>
    <property type="molecule type" value="Genomic_DNA"/>
</dbReference>
<dbReference type="PROSITE" id="PS01305">
    <property type="entry name" value="MOAA_NIFB_PQQE"/>
    <property type="match status" value="1"/>
</dbReference>
<dbReference type="PANTHER" id="PTHR11228:SF7">
    <property type="entry name" value="PQQA PEPTIDE CYCLASE"/>
    <property type="match status" value="1"/>
</dbReference>
<evidence type="ECO:0000256" key="1">
    <source>
        <dbReference type="ARBA" id="ARBA00001966"/>
    </source>
</evidence>
<evidence type="ECO:0000256" key="2">
    <source>
        <dbReference type="ARBA" id="ARBA00022485"/>
    </source>
</evidence>
<dbReference type="CDD" id="cd01335">
    <property type="entry name" value="Radical_SAM"/>
    <property type="match status" value="1"/>
</dbReference>
<feature type="domain" description="Radical SAM core" evidence="8">
    <location>
        <begin position="21"/>
        <end position="240"/>
    </location>
</feature>
<keyword evidence="6" id="KW-0408">Iron</keyword>
<comment type="caution">
    <text evidence="9">The sequence shown here is derived from an EMBL/GenBank/DDBJ whole genome shotgun (WGS) entry which is preliminary data.</text>
</comment>
<dbReference type="Pfam" id="PF04055">
    <property type="entry name" value="Radical_SAM"/>
    <property type="match status" value="1"/>
</dbReference>
<keyword evidence="4" id="KW-0479">Metal-binding</keyword>
<dbReference type="SUPFAM" id="SSF102114">
    <property type="entry name" value="Radical SAM enzymes"/>
    <property type="match status" value="1"/>
</dbReference>
<keyword evidence="7" id="KW-0411">Iron-sulfur</keyword>
<dbReference type="InterPro" id="IPR058240">
    <property type="entry name" value="rSAM_sf"/>
</dbReference>
<proteinExistence type="predicted"/>
<sequence length="368" mass="41639">MDLLDDATKVEKRLVAKATMARVPITASFELTPCCNLQCDMCFISMKHAEMKAHGGLKDLDFWLRIAAELKEMGTLFILLTGGEPLLYPHFKELYRSLREMGFILTLNTNGTCIDEEVVQLFQENRPRRVNVTLYGASRETYETLCHRADGFDRCMNGLTLLTKSGIDTKLNVSIVKENLHDFEEILAIGDRFGIPSVVNGYMFPCSRSIRKQIGVIESRLEAEDGGRIDALAMRHTKGAGFYDTIPVMLEELEQVVPDDRPFRLTCRAGSSSAWITWQGVMTPCVMMEYPAVSLEQLSVRQAWNEIGRMCGLLLPHDDCKGCKLRSLCQVCYASAMLEKQHYGTVDYLCRFTKSELNTLKILTDEKK</sequence>
<comment type="cofactor">
    <cofactor evidence="1">
        <name>[4Fe-4S] cluster</name>
        <dbReference type="ChEBI" id="CHEBI:49883"/>
    </cofactor>
</comment>
<evidence type="ECO:0000256" key="5">
    <source>
        <dbReference type="ARBA" id="ARBA00023002"/>
    </source>
</evidence>
<dbReference type="SFLD" id="SFLDS00029">
    <property type="entry name" value="Radical_SAM"/>
    <property type="match status" value="1"/>
</dbReference>